<sequence length="225" mass="25269">MTSLDESPAPVVAAAMDTVGFVLGHDFFTFPDVPNWNGRGKPVQELGWDTWMLLLRLFHPCEKQSLGNSFGFSHVQPEVDEGWEVFLSNSRLSKEWRSAPAWLTKYYAQDNYLSPFAKPKSPRRVPEKPILNPETSTLVKILLRFASLTLQPGDESILQGGCANIMCSRVESRGDGQEQQDTIQQDVDLDLSEQLMERKDTLTQTHVIGEGIVLSGRACGRSKWE</sequence>
<dbReference type="OrthoDB" id="10609091at2759"/>
<keyword evidence="2" id="KW-1185">Reference proteome</keyword>
<dbReference type="AlphaFoldDB" id="A0A3M0K7Y8"/>
<accession>A0A3M0K7Y8</accession>
<protein>
    <submittedName>
        <fullName evidence="1">Uncharacterized protein</fullName>
    </submittedName>
</protein>
<name>A0A3M0K7Y8_HIRRU</name>
<proteinExistence type="predicted"/>
<dbReference type="Proteomes" id="UP000269221">
    <property type="component" value="Unassembled WGS sequence"/>
</dbReference>
<gene>
    <name evidence="1" type="ORF">DUI87_14296</name>
</gene>
<dbReference type="EMBL" id="QRBI01000116">
    <property type="protein sequence ID" value="RMC09288.1"/>
    <property type="molecule type" value="Genomic_DNA"/>
</dbReference>
<evidence type="ECO:0000313" key="2">
    <source>
        <dbReference type="Proteomes" id="UP000269221"/>
    </source>
</evidence>
<evidence type="ECO:0000313" key="1">
    <source>
        <dbReference type="EMBL" id="RMC09288.1"/>
    </source>
</evidence>
<reference evidence="1 2" key="1">
    <citation type="submission" date="2018-07" db="EMBL/GenBank/DDBJ databases">
        <title>A high quality draft genome assembly of the barn swallow (H. rustica rustica).</title>
        <authorList>
            <person name="Formenti G."/>
            <person name="Chiara M."/>
            <person name="Poveda L."/>
            <person name="Francoijs K.-J."/>
            <person name="Bonisoli-Alquati A."/>
            <person name="Canova L."/>
            <person name="Gianfranceschi L."/>
            <person name="Horner D.S."/>
            <person name="Saino N."/>
        </authorList>
    </citation>
    <scope>NUCLEOTIDE SEQUENCE [LARGE SCALE GENOMIC DNA]</scope>
    <source>
        <strain evidence="1">Chelidonia</strain>
        <tissue evidence="1">Blood</tissue>
    </source>
</reference>
<comment type="caution">
    <text evidence="1">The sequence shown here is derived from an EMBL/GenBank/DDBJ whole genome shotgun (WGS) entry which is preliminary data.</text>
</comment>
<organism evidence="1 2">
    <name type="scientific">Hirundo rustica rustica</name>
    <dbReference type="NCBI Taxonomy" id="333673"/>
    <lineage>
        <taxon>Eukaryota</taxon>
        <taxon>Metazoa</taxon>
        <taxon>Chordata</taxon>
        <taxon>Craniata</taxon>
        <taxon>Vertebrata</taxon>
        <taxon>Euteleostomi</taxon>
        <taxon>Archelosauria</taxon>
        <taxon>Archosauria</taxon>
        <taxon>Dinosauria</taxon>
        <taxon>Saurischia</taxon>
        <taxon>Theropoda</taxon>
        <taxon>Coelurosauria</taxon>
        <taxon>Aves</taxon>
        <taxon>Neognathae</taxon>
        <taxon>Neoaves</taxon>
        <taxon>Telluraves</taxon>
        <taxon>Australaves</taxon>
        <taxon>Passeriformes</taxon>
        <taxon>Sylvioidea</taxon>
        <taxon>Hirundinidae</taxon>
        <taxon>Hirundo</taxon>
    </lineage>
</organism>